<gene>
    <name evidence="3" type="ORF">BANT10_03004</name>
</gene>
<evidence type="ECO:0000313" key="4">
    <source>
        <dbReference type="Proteomes" id="UP000234342"/>
    </source>
</evidence>
<evidence type="ECO:0000256" key="2">
    <source>
        <dbReference type="SAM" id="Phobius"/>
    </source>
</evidence>
<keyword evidence="2" id="KW-1133">Transmembrane helix</keyword>
<keyword evidence="4" id="KW-1185">Reference proteome</keyword>
<accession>A0A2H1KGW0</accession>
<sequence>MDRGQTDQPDAAETVPFSAALSGHLFLAVLKAPTAFALLWLATLLPAVGRQDVATLITVIIATYVVGEVLSAIFERPFVVNTGLPSPGGWSYALVGWWTTPVVGIIVGWLWLGHSAAAALATFTAVAIPGTVEAMLSSPWQPGETRQETRERYGKFKAMTKETFADDADEIKRRAREKTKESYYKTHPDERPK</sequence>
<evidence type="ECO:0000313" key="3">
    <source>
        <dbReference type="EMBL" id="SMX98432.1"/>
    </source>
</evidence>
<dbReference type="AlphaFoldDB" id="A0A2H1KGW0"/>
<name>A0A2H1KGW0_9MICO</name>
<organism evidence="3 4">
    <name type="scientific">Brevibacterium antiquum</name>
    <dbReference type="NCBI Taxonomy" id="234835"/>
    <lineage>
        <taxon>Bacteria</taxon>
        <taxon>Bacillati</taxon>
        <taxon>Actinomycetota</taxon>
        <taxon>Actinomycetes</taxon>
        <taxon>Micrococcales</taxon>
        <taxon>Brevibacteriaceae</taxon>
        <taxon>Brevibacterium</taxon>
    </lineage>
</organism>
<feature type="transmembrane region" description="Helical" evidence="2">
    <location>
        <begin position="20"/>
        <end position="41"/>
    </location>
</feature>
<feature type="compositionally biased region" description="Basic and acidic residues" evidence="1">
    <location>
        <begin position="178"/>
        <end position="193"/>
    </location>
</feature>
<feature type="region of interest" description="Disordered" evidence="1">
    <location>
        <begin position="167"/>
        <end position="193"/>
    </location>
</feature>
<proteinExistence type="predicted"/>
<evidence type="ECO:0000256" key="1">
    <source>
        <dbReference type="SAM" id="MobiDB-lite"/>
    </source>
</evidence>
<reference evidence="4" key="1">
    <citation type="submission" date="2017-03" db="EMBL/GenBank/DDBJ databases">
        <authorList>
            <person name="Monnet C."/>
        </authorList>
    </citation>
    <scope>NUCLEOTIDE SEQUENCE [LARGE SCALE GENOMIC DNA]</scope>
    <source>
        <strain evidence="4">P10</strain>
    </source>
</reference>
<protein>
    <submittedName>
        <fullName evidence="3">Uncharacterized protein</fullName>
    </submittedName>
</protein>
<dbReference type="EMBL" id="FXZE01000017">
    <property type="protein sequence ID" value="SMX98432.1"/>
    <property type="molecule type" value="Genomic_DNA"/>
</dbReference>
<feature type="transmembrane region" description="Helical" evidence="2">
    <location>
        <begin position="94"/>
        <end position="112"/>
    </location>
</feature>
<dbReference type="Proteomes" id="UP000234342">
    <property type="component" value="Unassembled WGS sequence"/>
</dbReference>
<feature type="transmembrane region" description="Helical" evidence="2">
    <location>
        <begin position="53"/>
        <end position="74"/>
    </location>
</feature>
<keyword evidence="2" id="KW-0812">Transmembrane</keyword>
<keyword evidence="2" id="KW-0472">Membrane</keyword>